<proteinExistence type="inferred from homology"/>
<dbReference type="InterPro" id="IPR017970">
    <property type="entry name" value="Homeobox_CS"/>
</dbReference>
<dbReference type="GO" id="GO:0003677">
    <property type="term" value="F:DNA binding"/>
    <property type="evidence" value="ECO:0007669"/>
    <property type="project" value="UniProtKB-UniRule"/>
</dbReference>
<dbReference type="PRINTS" id="PR00024">
    <property type="entry name" value="HOMEOBOX"/>
</dbReference>
<sequence length="223" mass="25464">MARAPFSVEWLAQSSRTQTSREPSVADTLGETLSVLSGCFSLQDSEALTYANLQITRKTGEGTLPPKKSENEHSPGEIASSSGARPGCSSGADSGYESETCRSDCTSPEREPVEEVPATVEESCRLRRRHRTAFSAQQLSTLEKTFCQQKYLRANERHRLADRLKLSEVQIKTWFQNRRMKMKRQMQDTSPYTFHPTSFYNITHYGQQNLPPFQYSHYYCCYY</sequence>
<keyword evidence="2 6" id="KW-0238">DNA-binding</keyword>
<evidence type="ECO:0000313" key="11">
    <source>
        <dbReference type="RefSeq" id="XP_030060666.1"/>
    </source>
</evidence>
<dbReference type="PANTHER" id="PTHR24333">
    <property type="entry name" value="HOMEO BOX HB9 LIKE A-RELATED"/>
    <property type="match status" value="1"/>
</dbReference>
<evidence type="ECO:0000256" key="1">
    <source>
        <dbReference type="ARBA" id="ARBA00004123"/>
    </source>
</evidence>
<dbReference type="KEGG" id="muo:115471121"/>
<evidence type="ECO:0000256" key="6">
    <source>
        <dbReference type="PROSITE-ProRule" id="PRU00108"/>
    </source>
</evidence>
<evidence type="ECO:0000259" key="9">
    <source>
        <dbReference type="PROSITE" id="PS50071"/>
    </source>
</evidence>
<dbReference type="PROSITE" id="PS00027">
    <property type="entry name" value="HOMEOBOX_1"/>
    <property type="match status" value="1"/>
</dbReference>
<dbReference type="InterPro" id="IPR009057">
    <property type="entry name" value="Homeodomain-like_sf"/>
</dbReference>
<dbReference type="GeneID" id="115471121"/>
<feature type="compositionally biased region" description="Polar residues" evidence="8">
    <location>
        <begin position="12"/>
        <end position="22"/>
    </location>
</feature>
<dbReference type="InterPro" id="IPR001356">
    <property type="entry name" value="HD"/>
</dbReference>
<dbReference type="GO" id="GO:0000981">
    <property type="term" value="F:DNA-binding transcription factor activity, RNA polymerase II-specific"/>
    <property type="evidence" value="ECO:0007669"/>
    <property type="project" value="InterPro"/>
</dbReference>
<feature type="domain" description="Homeobox" evidence="9">
    <location>
        <begin position="125"/>
        <end position="185"/>
    </location>
</feature>
<dbReference type="GO" id="GO:0005634">
    <property type="term" value="C:nucleus"/>
    <property type="evidence" value="ECO:0007669"/>
    <property type="project" value="UniProtKB-SubCell"/>
</dbReference>
<dbReference type="InParanoid" id="A0A6P7Y6Q5"/>
<dbReference type="Gene3D" id="1.10.10.60">
    <property type="entry name" value="Homeodomain-like"/>
    <property type="match status" value="1"/>
</dbReference>
<dbReference type="RefSeq" id="XP_030060666.1">
    <property type="nucleotide sequence ID" value="XM_030204806.1"/>
</dbReference>
<feature type="DNA-binding region" description="Homeobox" evidence="6">
    <location>
        <begin position="127"/>
        <end position="186"/>
    </location>
</feature>
<feature type="region of interest" description="Disordered" evidence="8">
    <location>
        <begin position="1"/>
        <end position="25"/>
    </location>
</feature>
<evidence type="ECO:0000256" key="5">
    <source>
        <dbReference type="ARBA" id="ARBA00038196"/>
    </source>
</evidence>
<comment type="similarity">
    <text evidence="5">Belongs to the BAR homeobox family.</text>
</comment>
<dbReference type="Pfam" id="PF00046">
    <property type="entry name" value="Homeodomain"/>
    <property type="match status" value="1"/>
</dbReference>
<dbReference type="OrthoDB" id="6159439at2759"/>
<protein>
    <submittedName>
        <fullName evidence="11">Homeobox protein vex1-like</fullName>
    </submittedName>
</protein>
<dbReference type="CDD" id="cd00086">
    <property type="entry name" value="homeodomain"/>
    <property type="match status" value="1"/>
</dbReference>
<keyword evidence="3 6" id="KW-0371">Homeobox</keyword>
<keyword evidence="4 6" id="KW-0539">Nucleus</keyword>
<reference evidence="11" key="1">
    <citation type="submission" date="2025-08" db="UniProtKB">
        <authorList>
            <consortium name="RefSeq"/>
        </authorList>
    </citation>
    <scope>IDENTIFICATION</scope>
</reference>
<evidence type="ECO:0000256" key="4">
    <source>
        <dbReference type="ARBA" id="ARBA00023242"/>
    </source>
</evidence>
<dbReference type="SUPFAM" id="SSF46689">
    <property type="entry name" value="Homeodomain-like"/>
    <property type="match status" value="1"/>
</dbReference>
<dbReference type="AlphaFoldDB" id="A0A6P7Y6Q5"/>
<evidence type="ECO:0000256" key="2">
    <source>
        <dbReference type="ARBA" id="ARBA00023125"/>
    </source>
</evidence>
<evidence type="ECO:0000256" key="7">
    <source>
        <dbReference type="RuleBase" id="RU000682"/>
    </source>
</evidence>
<accession>A0A6P7Y6Q5</accession>
<gene>
    <name evidence="11" type="primary">LOC115471121</name>
</gene>
<dbReference type="PROSITE" id="PS50071">
    <property type="entry name" value="HOMEOBOX_2"/>
    <property type="match status" value="1"/>
</dbReference>
<feature type="region of interest" description="Disordered" evidence="8">
    <location>
        <begin position="59"/>
        <end position="121"/>
    </location>
</feature>
<organism evidence="10 11">
    <name type="scientific">Microcaecilia unicolor</name>
    <dbReference type="NCBI Taxonomy" id="1415580"/>
    <lineage>
        <taxon>Eukaryota</taxon>
        <taxon>Metazoa</taxon>
        <taxon>Chordata</taxon>
        <taxon>Craniata</taxon>
        <taxon>Vertebrata</taxon>
        <taxon>Euteleostomi</taxon>
        <taxon>Amphibia</taxon>
        <taxon>Gymnophiona</taxon>
        <taxon>Siphonopidae</taxon>
        <taxon>Microcaecilia</taxon>
    </lineage>
</organism>
<dbReference type="Proteomes" id="UP000515156">
    <property type="component" value="Chromosome 5"/>
</dbReference>
<dbReference type="PANTHER" id="PTHR24333:SF5">
    <property type="entry name" value="VENT HOMEOBOX"/>
    <property type="match status" value="1"/>
</dbReference>
<evidence type="ECO:0000256" key="3">
    <source>
        <dbReference type="ARBA" id="ARBA00023155"/>
    </source>
</evidence>
<dbReference type="SMART" id="SM00389">
    <property type="entry name" value="HOX"/>
    <property type="match status" value="1"/>
</dbReference>
<name>A0A6P7Y6Q5_9AMPH</name>
<comment type="subcellular location">
    <subcellularLocation>
        <location evidence="1 6 7">Nucleus</location>
    </subcellularLocation>
</comment>
<feature type="compositionally biased region" description="Basic and acidic residues" evidence="8">
    <location>
        <begin position="99"/>
        <end position="113"/>
    </location>
</feature>
<dbReference type="InterPro" id="IPR020479">
    <property type="entry name" value="HD_metazoa"/>
</dbReference>
<evidence type="ECO:0000256" key="8">
    <source>
        <dbReference type="SAM" id="MobiDB-lite"/>
    </source>
</evidence>
<keyword evidence="10" id="KW-1185">Reference proteome</keyword>
<dbReference type="InterPro" id="IPR050848">
    <property type="entry name" value="Homeobox_TF"/>
</dbReference>
<evidence type="ECO:0000313" key="10">
    <source>
        <dbReference type="Proteomes" id="UP000515156"/>
    </source>
</evidence>